<dbReference type="InterPro" id="IPR029039">
    <property type="entry name" value="Flavoprotein-like_sf"/>
</dbReference>
<evidence type="ECO:0000259" key="3">
    <source>
        <dbReference type="Pfam" id="PF02525"/>
    </source>
</evidence>
<dbReference type="AlphaFoldDB" id="A0A368UC10"/>
<dbReference type="SUPFAM" id="SSF52218">
    <property type="entry name" value="Flavoproteins"/>
    <property type="match status" value="1"/>
</dbReference>
<sequence length="196" mass="22379">MTTIVYNHPYEGSFCHAILQAAIGAAKESNQEVQVINLDKDGFNPVMTSQDLLGFIKHEQVDPQAKHYGDLIAKSQHLVLVFPIWWELMPALMKGFIDKVIFPGSFYTYKSNGLQMRRLSTNLKSITVITTMNTPKTLYRFLFGNAIQKALIRGTFKKAGYQNVKWISLNRVKQSSLAQRQNMLDKVKLILSKRLK</sequence>
<reference evidence="4 5" key="1">
    <citation type="journal article" date="2018" name="Sci. Rep.">
        <title>Network-guided genomic and metagenomic analysis of the faecal microbiota of the critically endangered kakapo.</title>
        <authorList>
            <person name="Waite D.W."/>
            <person name="Dsouza M."/>
            <person name="Sekiguchi Y."/>
            <person name="Hugenholtz P."/>
            <person name="Taylor M.W."/>
        </authorList>
    </citation>
    <scope>NUCLEOTIDE SEQUENCE [LARGE SCALE GENOMIC DNA]</scope>
    <source>
        <strain evidence="4 5">BI02</strain>
    </source>
</reference>
<dbReference type="GO" id="GO:0005829">
    <property type="term" value="C:cytosol"/>
    <property type="evidence" value="ECO:0007669"/>
    <property type="project" value="TreeGrafter"/>
</dbReference>
<organism evidence="4 5">
    <name type="scientific">Streptococcus gallolyticus</name>
    <dbReference type="NCBI Taxonomy" id="315405"/>
    <lineage>
        <taxon>Bacteria</taxon>
        <taxon>Bacillati</taxon>
        <taxon>Bacillota</taxon>
        <taxon>Bacilli</taxon>
        <taxon>Lactobacillales</taxon>
        <taxon>Streptococcaceae</taxon>
        <taxon>Streptococcus</taxon>
    </lineage>
</organism>
<evidence type="ECO:0000256" key="1">
    <source>
        <dbReference type="ARBA" id="ARBA00006252"/>
    </source>
</evidence>
<evidence type="ECO:0000313" key="5">
    <source>
        <dbReference type="Proteomes" id="UP000253215"/>
    </source>
</evidence>
<dbReference type="PANTHER" id="PTHR10204">
    <property type="entry name" value="NAD P H OXIDOREDUCTASE-RELATED"/>
    <property type="match status" value="1"/>
</dbReference>
<gene>
    <name evidence="4" type="ORF">CAC02_08180</name>
</gene>
<dbReference type="InterPro" id="IPR051545">
    <property type="entry name" value="NAD(P)H_dehydrogenase_qn"/>
</dbReference>
<dbReference type="InterPro" id="IPR003680">
    <property type="entry name" value="Flavodoxin_fold"/>
</dbReference>
<dbReference type="EMBL" id="NETH01000041">
    <property type="protein sequence ID" value="RCW16508.1"/>
    <property type="molecule type" value="Genomic_DNA"/>
</dbReference>
<comment type="caution">
    <text evidence="4">The sequence shown here is derived from an EMBL/GenBank/DDBJ whole genome shotgun (WGS) entry which is preliminary data.</text>
</comment>
<evidence type="ECO:0000256" key="2">
    <source>
        <dbReference type="ARBA" id="ARBA00023002"/>
    </source>
</evidence>
<dbReference type="PANTHER" id="PTHR10204:SF34">
    <property type="entry name" value="NAD(P)H DEHYDROGENASE [QUINONE] 1 ISOFORM 1"/>
    <property type="match status" value="1"/>
</dbReference>
<dbReference type="Pfam" id="PF02525">
    <property type="entry name" value="Flavodoxin_2"/>
    <property type="match status" value="1"/>
</dbReference>
<proteinExistence type="inferred from homology"/>
<accession>A0A368UC10</accession>
<evidence type="ECO:0000313" key="4">
    <source>
        <dbReference type="EMBL" id="RCW16508.1"/>
    </source>
</evidence>
<name>A0A368UC10_9STRE</name>
<feature type="domain" description="Flavodoxin-like fold" evidence="3">
    <location>
        <begin position="2"/>
        <end position="185"/>
    </location>
</feature>
<protein>
    <submittedName>
        <fullName evidence="4">NADPH:quinone reductase</fullName>
    </submittedName>
</protein>
<dbReference type="Proteomes" id="UP000253215">
    <property type="component" value="Unassembled WGS sequence"/>
</dbReference>
<keyword evidence="2" id="KW-0560">Oxidoreductase</keyword>
<comment type="similarity">
    <text evidence="1">Belongs to the NAD(P)H dehydrogenase (quinone) family.</text>
</comment>
<dbReference type="GO" id="GO:0003955">
    <property type="term" value="F:NAD(P)H dehydrogenase (quinone) activity"/>
    <property type="evidence" value="ECO:0007669"/>
    <property type="project" value="TreeGrafter"/>
</dbReference>
<dbReference type="Gene3D" id="3.40.50.360">
    <property type="match status" value="1"/>
</dbReference>